<reference evidence="1" key="1">
    <citation type="submission" date="2022-04" db="EMBL/GenBank/DDBJ databases">
        <title>Genome of the entomopathogenic fungus Entomophthora muscae.</title>
        <authorList>
            <person name="Elya C."/>
            <person name="Lovett B.R."/>
            <person name="Lee E."/>
            <person name="Macias A.M."/>
            <person name="Hajek A.E."/>
            <person name="De Bivort B.L."/>
            <person name="Kasson M.T."/>
            <person name="De Fine Licht H.H."/>
            <person name="Stajich J.E."/>
        </authorList>
    </citation>
    <scope>NUCLEOTIDE SEQUENCE</scope>
    <source>
        <strain evidence="1">Berkeley</strain>
    </source>
</reference>
<dbReference type="EMBL" id="QTSX02000137">
    <property type="protein sequence ID" value="KAJ9088253.1"/>
    <property type="molecule type" value="Genomic_DNA"/>
</dbReference>
<organism evidence="1 2">
    <name type="scientific">Entomophthora muscae</name>
    <dbReference type="NCBI Taxonomy" id="34485"/>
    <lineage>
        <taxon>Eukaryota</taxon>
        <taxon>Fungi</taxon>
        <taxon>Fungi incertae sedis</taxon>
        <taxon>Zoopagomycota</taxon>
        <taxon>Entomophthoromycotina</taxon>
        <taxon>Entomophthoromycetes</taxon>
        <taxon>Entomophthorales</taxon>
        <taxon>Entomophthoraceae</taxon>
        <taxon>Entomophthora</taxon>
    </lineage>
</organism>
<gene>
    <name evidence="1" type="primary">NMD3_1</name>
    <name evidence="1" type="ORF">DSO57_1024942</name>
</gene>
<name>A0ACC2UMJ6_9FUNG</name>
<evidence type="ECO:0000313" key="2">
    <source>
        <dbReference type="Proteomes" id="UP001165960"/>
    </source>
</evidence>
<accession>A0ACC2UMJ6</accession>
<protein>
    <submittedName>
        <fullName evidence="1">Ribosome-binding protein</fullName>
    </submittedName>
</protein>
<sequence>MEYHPIQTEQVILCCSCGTAIPPNPANMCVNCIRNDVDITDGIPKNSTLHFCRNCDRYLQPPCHWVLCALESRELLALCLKKLKGLKAVRLIDAGFIWTEPHSKRIKTKLTIQKEVFASTILQQTFEVEFVVANQMCEDCTKIMAKNTWKASVQVRQKVPHKRTFLYLEQLILKHNVHKDTTNIKEARDGIDFYYVQRGHAIKMCDFLMSVVPAKIKASEQLISTDTHSGSSNYKFTYSVEIAPVCKDDLVCLPVKTARSLGSISPLVVCTRISNSIHVIDPLTLATAEVNGLIYHRHPFGSLCTSSSLTEFVVLDIEIVGAHKGKFVLADVQVARVQDYGKNETVFFTRTHLGGILHFGDLVYGYDLNNSNLNDESFDKLNSDHIPNIVLIKKSYSNRRRKPRPRHWKVKSLVKEEENLTMRRLDKEKADTDYEMFLRDIEEDPEFRASINLYKEEKAARMAVEGPPMDDIPEDHMSEQDELDLDDLDDAFPEIKLEELLDDLHIDDEQDQYAVESAQPPNELAEGDLMDD</sequence>
<keyword evidence="2" id="KW-1185">Reference proteome</keyword>
<evidence type="ECO:0000313" key="1">
    <source>
        <dbReference type="EMBL" id="KAJ9088253.1"/>
    </source>
</evidence>
<comment type="caution">
    <text evidence="1">The sequence shown here is derived from an EMBL/GenBank/DDBJ whole genome shotgun (WGS) entry which is preliminary data.</text>
</comment>
<proteinExistence type="predicted"/>
<dbReference type="Proteomes" id="UP001165960">
    <property type="component" value="Unassembled WGS sequence"/>
</dbReference>